<dbReference type="EMBL" id="CP014143">
    <property type="protein sequence ID" value="AOS98677.1"/>
    <property type="molecule type" value="Genomic_DNA"/>
</dbReference>
<feature type="domain" description="Ketoreductase" evidence="2">
    <location>
        <begin position="213"/>
        <end position="389"/>
    </location>
</feature>
<dbReference type="InterPro" id="IPR036291">
    <property type="entry name" value="NAD(P)-bd_dom_sf"/>
</dbReference>
<proteinExistence type="inferred from homology"/>
<dbReference type="OrthoDB" id="9804774at2"/>
<dbReference type="PRINTS" id="PR00080">
    <property type="entry name" value="SDRFAMILY"/>
</dbReference>
<dbReference type="STRING" id="1769779.AUP74_03311"/>
<dbReference type="SUPFAM" id="SSF51735">
    <property type="entry name" value="NAD(P)-binding Rossmann-fold domains"/>
    <property type="match status" value="2"/>
</dbReference>
<keyword evidence="4" id="KW-1185">Reference proteome</keyword>
<accession>A0A1C9WC27</accession>
<dbReference type="FunFam" id="3.40.50.720:FF:000338">
    <property type="entry name" value="3-oxoacyl-ACP reductase FabG"/>
    <property type="match status" value="1"/>
</dbReference>
<gene>
    <name evidence="3" type="primary">fabG_11</name>
    <name evidence="3" type="ORF">AUP74_03311</name>
</gene>
<protein>
    <submittedName>
        <fullName evidence="3">3-oxoacyl-[acyl-carrier-protein] reductase FabG</fullName>
        <ecNumber evidence="3">1.1.1.100</ecNumber>
    </submittedName>
</protein>
<evidence type="ECO:0000259" key="2">
    <source>
        <dbReference type="SMART" id="SM00822"/>
    </source>
</evidence>
<dbReference type="GO" id="GO:0004316">
    <property type="term" value="F:3-oxoacyl-[acyl-carrier-protein] reductase (NADPH) activity"/>
    <property type="evidence" value="ECO:0007669"/>
    <property type="project" value="UniProtKB-EC"/>
</dbReference>
<name>A0A1C9WC27_9GAMM</name>
<dbReference type="RefSeq" id="WP_069948508.1">
    <property type="nucleotide sequence ID" value="NZ_CP014143.1"/>
</dbReference>
<dbReference type="EC" id="1.1.1.100" evidence="3"/>
<reference evidence="4" key="1">
    <citation type="submission" date="2016-01" db="EMBL/GenBank/DDBJ databases">
        <title>Complete genome sequence of Microbulbifer sp. CCB-MM1, a halophile isolated from Matang Mangrove Forest, Perak.</title>
        <authorList>
            <person name="Moh T.H."/>
            <person name="Dinesh B."/>
            <person name="Lau N.-S."/>
            <person name="Go F."/>
            <person name="Alexander Chong S.-C."/>
        </authorList>
    </citation>
    <scope>NUCLEOTIDE SEQUENCE [LARGE SCALE GENOMIC DNA]</scope>
    <source>
        <strain evidence="4">CCB-MM1</strain>
    </source>
</reference>
<comment type="similarity">
    <text evidence="1">Belongs to the short-chain dehydrogenases/reductases (SDR) family.</text>
</comment>
<evidence type="ECO:0000313" key="3">
    <source>
        <dbReference type="EMBL" id="AOS98677.1"/>
    </source>
</evidence>
<dbReference type="PANTHER" id="PTHR42760">
    <property type="entry name" value="SHORT-CHAIN DEHYDROGENASES/REDUCTASES FAMILY MEMBER"/>
    <property type="match status" value="1"/>
</dbReference>
<dbReference type="Proteomes" id="UP000095672">
    <property type="component" value="Chromosome"/>
</dbReference>
<dbReference type="InterPro" id="IPR002347">
    <property type="entry name" value="SDR_fam"/>
</dbReference>
<organism evidence="3 4">
    <name type="scientific">Microbulbifer aggregans</name>
    <dbReference type="NCBI Taxonomy" id="1769779"/>
    <lineage>
        <taxon>Bacteria</taxon>
        <taxon>Pseudomonadati</taxon>
        <taxon>Pseudomonadota</taxon>
        <taxon>Gammaproteobacteria</taxon>
        <taxon>Cellvibrionales</taxon>
        <taxon>Microbulbiferaceae</taxon>
        <taxon>Microbulbifer</taxon>
    </lineage>
</organism>
<dbReference type="Pfam" id="PF13561">
    <property type="entry name" value="adh_short_C2"/>
    <property type="match status" value="1"/>
</dbReference>
<keyword evidence="3" id="KW-0560">Oxidoreductase</keyword>
<dbReference type="KEGG" id="micc:AUP74_03311"/>
<sequence>MSDLLKQLNSNPMTGWLAKSIGLPNPVTLARENGPYQPQPFSGKRALLVSTTNGYLEAPLRELLEAADAEILRADELAEQERIDMLVVDGSGCQSPGDYTALYERLHPIVRRIATNGRVLLLAPHPEEAANAVASGVARGLEGFSRSLGKELGPRGITVNLAYVARNAGDRLDMLLRFFCGPQTAYVSGQAITVTAHTKSPAELPCEQLLAGKVALVTGAARGIGLSTAQRLRQEGAQVICLDIPAASEELERVAREMGAEALALDISAADAPAKLLEFVREQFGGVDILVHNAGITRDKTLGKMPEHFWQQVMQVNLEAIVAIDQALLDAQLIREHGRLVYLSSMSGVAGNFGQTNYATTKAALIGYVAALGPALAERGICANAVAPGFIETAMTDAMPFVTREAGRRLNSLKQGGQPRDVAELVCFLSSPGAYGVNGNTIRVCGQGLIGA</sequence>
<dbReference type="NCBIfam" id="NF006110">
    <property type="entry name" value="PRK08261.1"/>
    <property type="match status" value="1"/>
</dbReference>
<dbReference type="AlphaFoldDB" id="A0A1C9WC27"/>
<dbReference type="PROSITE" id="PS00061">
    <property type="entry name" value="ADH_SHORT"/>
    <property type="match status" value="1"/>
</dbReference>
<dbReference type="PATRIC" id="fig|1769779.3.peg.3295"/>
<dbReference type="InterPro" id="IPR057326">
    <property type="entry name" value="KR_dom"/>
</dbReference>
<dbReference type="PANTHER" id="PTHR42760:SF78">
    <property type="entry name" value="3-OXOACYL-[ACYL-CARRIER-PROTEIN] REDUCTASE [NADH]"/>
    <property type="match status" value="1"/>
</dbReference>
<dbReference type="PRINTS" id="PR00081">
    <property type="entry name" value="GDHRDH"/>
</dbReference>
<evidence type="ECO:0000313" key="4">
    <source>
        <dbReference type="Proteomes" id="UP000095672"/>
    </source>
</evidence>
<dbReference type="SMART" id="SM00822">
    <property type="entry name" value="PKS_KR"/>
    <property type="match status" value="1"/>
</dbReference>
<dbReference type="InterPro" id="IPR020904">
    <property type="entry name" value="Sc_DH/Rdtase_CS"/>
</dbReference>
<dbReference type="Gene3D" id="3.40.50.720">
    <property type="entry name" value="NAD(P)-binding Rossmann-like Domain"/>
    <property type="match status" value="2"/>
</dbReference>
<evidence type="ECO:0000256" key="1">
    <source>
        <dbReference type="ARBA" id="ARBA00006484"/>
    </source>
</evidence>